<evidence type="ECO:0000313" key="2">
    <source>
        <dbReference type="Proteomes" id="UP000548326"/>
    </source>
</evidence>
<organism evidence="1 2">
    <name type="scientific">Mucilaginibacter lappiensis</name>
    <dbReference type="NCBI Taxonomy" id="354630"/>
    <lineage>
        <taxon>Bacteria</taxon>
        <taxon>Pseudomonadati</taxon>
        <taxon>Bacteroidota</taxon>
        <taxon>Sphingobacteriia</taxon>
        <taxon>Sphingobacteriales</taxon>
        <taxon>Sphingobacteriaceae</taxon>
        <taxon>Mucilaginibacter</taxon>
    </lineage>
</organism>
<reference evidence="1 2" key="1">
    <citation type="submission" date="2020-08" db="EMBL/GenBank/DDBJ databases">
        <title>Genomic Encyclopedia of Type Strains, Phase IV (KMG-V): Genome sequencing to study the core and pangenomes of soil and plant-associated prokaryotes.</title>
        <authorList>
            <person name="Whitman W."/>
        </authorList>
    </citation>
    <scope>NUCLEOTIDE SEQUENCE [LARGE SCALE GENOMIC DNA]</scope>
    <source>
        <strain evidence="1 2">MP601</strain>
    </source>
</reference>
<dbReference type="AlphaFoldDB" id="A0A841JEB7"/>
<name>A0A841JEB7_9SPHI</name>
<protein>
    <submittedName>
        <fullName evidence="1">Uncharacterized protein</fullName>
    </submittedName>
</protein>
<comment type="caution">
    <text evidence="1">The sequence shown here is derived from an EMBL/GenBank/DDBJ whole genome shotgun (WGS) entry which is preliminary data.</text>
</comment>
<gene>
    <name evidence="1" type="ORF">HDF22_003382</name>
</gene>
<sequence length="57" mass="6464">MCQTKTGDIFKEIGRKVSFVGEKVGEGNSIKWLVSSIKIFKGEFGLVCNHQCWEEIK</sequence>
<proteinExistence type="predicted"/>
<dbReference type="Proteomes" id="UP000548326">
    <property type="component" value="Unassembled WGS sequence"/>
</dbReference>
<accession>A0A841JEB7</accession>
<dbReference type="EMBL" id="JACHCA010000008">
    <property type="protein sequence ID" value="MBB6129257.1"/>
    <property type="molecule type" value="Genomic_DNA"/>
</dbReference>
<evidence type="ECO:0000313" key="1">
    <source>
        <dbReference type="EMBL" id="MBB6129257.1"/>
    </source>
</evidence>